<keyword evidence="3" id="KW-1185">Reference proteome</keyword>
<dbReference type="AlphaFoldDB" id="A0AAV7U074"/>
<gene>
    <name evidence="2" type="ORF">NDU88_007594</name>
</gene>
<dbReference type="Proteomes" id="UP001066276">
    <property type="component" value="Chromosome 3_2"/>
</dbReference>
<reference evidence="2" key="1">
    <citation type="journal article" date="2022" name="bioRxiv">
        <title>Sequencing and chromosome-scale assembly of the giantPleurodeles waltlgenome.</title>
        <authorList>
            <person name="Brown T."/>
            <person name="Elewa A."/>
            <person name="Iarovenko S."/>
            <person name="Subramanian E."/>
            <person name="Araus A.J."/>
            <person name="Petzold A."/>
            <person name="Susuki M."/>
            <person name="Suzuki K.-i.T."/>
            <person name="Hayashi T."/>
            <person name="Toyoda A."/>
            <person name="Oliveira C."/>
            <person name="Osipova E."/>
            <person name="Leigh N.D."/>
            <person name="Simon A."/>
            <person name="Yun M.H."/>
        </authorList>
    </citation>
    <scope>NUCLEOTIDE SEQUENCE</scope>
    <source>
        <strain evidence="2">20211129_DDA</strain>
        <tissue evidence="2">Liver</tissue>
    </source>
</reference>
<evidence type="ECO:0000313" key="3">
    <source>
        <dbReference type="Proteomes" id="UP001066276"/>
    </source>
</evidence>
<comment type="caution">
    <text evidence="2">The sequence shown here is derived from an EMBL/GenBank/DDBJ whole genome shotgun (WGS) entry which is preliminary data.</text>
</comment>
<dbReference type="EMBL" id="JANPWB010000006">
    <property type="protein sequence ID" value="KAJ1182404.1"/>
    <property type="molecule type" value="Genomic_DNA"/>
</dbReference>
<organism evidence="2 3">
    <name type="scientific">Pleurodeles waltl</name>
    <name type="common">Iberian ribbed newt</name>
    <dbReference type="NCBI Taxonomy" id="8319"/>
    <lineage>
        <taxon>Eukaryota</taxon>
        <taxon>Metazoa</taxon>
        <taxon>Chordata</taxon>
        <taxon>Craniata</taxon>
        <taxon>Vertebrata</taxon>
        <taxon>Euteleostomi</taxon>
        <taxon>Amphibia</taxon>
        <taxon>Batrachia</taxon>
        <taxon>Caudata</taxon>
        <taxon>Salamandroidea</taxon>
        <taxon>Salamandridae</taxon>
        <taxon>Pleurodelinae</taxon>
        <taxon>Pleurodeles</taxon>
    </lineage>
</organism>
<proteinExistence type="predicted"/>
<feature type="region of interest" description="Disordered" evidence="1">
    <location>
        <begin position="57"/>
        <end position="76"/>
    </location>
</feature>
<accession>A0AAV7U074</accession>
<name>A0AAV7U074_PLEWA</name>
<protein>
    <submittedName>
        <fullName evidence="2">Uncharacterized protein</fullName>
    </submittedName>
</protein>
<evidence type="ECO:0000256" key="1">
    <source>
        <dbReference type="SAM" id="MobiDB-lite"/>
    </source>
</evidence>
<evidence type="ECO:0000313" key="2">
    <source>
        <dbReference type="EMBL" id="KAJ1182404.1"/>
    </source>
</evidence>
<sequence>MAERKDIPYCAPPSRPEEATCGQPGEAWRLSPCCTAFPGCPGRGGAGRSRVLPRQWEERDSARRPGRGCSAAWGAA</sequence>